<dbReference type="InterPro" id="IPR001254">
    <property type="entry name" value="Trypsin_dom"/>
</dbReference>
<dbReference type="SMART" id="SM00020">
    <property type="entry name" value="Tryp_SPc"/>
    <property type="match status" value="1"/>
</dbReference>
<dbReference type="SUPFAM" id="SSF50494">
    <property type="entry name" value="Trypsin-like serine proteases"/>
    <property type="match status" value="1"/>
</dbReference>
<dbReference type="WBParaSite" id="nRc.2.0.1.t39393-RA">
    <property type="protein sequence ID" value="nRc.2.0.1.t39393-RA"/>
    <property type="gene ID" value="nRc.2.0.1.g39393"/>
</dbReference>
<evidence type="ECO:0000259" key="2">
    <source>
        <dbReference type="SMART" id="SM00020"/>
    </source>
</evidence>
<proteinExistence type="predicted"/>
<dbReference type="AlphaFoldDB" id="A0A915KLT5"/>
<organism evidence="3 4">
    <name type="scientific">Romanomermis culicivorax</name>
    <name type="common">Nematode worm</name>
    <dbReference type="NCBI Taxonomy" id="13658"/>
    <lineage>
        <taxon>Eukaryota</taxon>
        <taxon>Metazoa</taxon>
        <taxon>Ecdysozoa</taxon>
        <taxon>Nematoda</taxon>
        <taxon>Enoplea</taxon>
        <taxon>Dorylaimia</taxon>
        <taxon>Mermithida</taxon>
        <taxon>Mermithoidea</taxon>
        <taxon>Mermithidae</taxon>
        <taxon>Romanomermis</taxon>
    </lineage>
</organism>
<dbReference type="GO" id="GO:0004252">
    <property type="term" value="F:serine-type endopeptidase activity"/>
    <property type="evidence" value="ECO:0007669"/>
    <property type="project" value="InterPro"/>
</dbReference>
<sequence length="231" mass="26065">MYYVLYLHRHIVPYNVIIIYGTSYVIAHGTYPSVRATKILNHPWYRHFLSGYDISLIMLAHPIRLQPGVAVAIPLATRTPPDSRPCLISGFGRTSANGRQSNQLLSGRASIMNSDECARIWSKNQITPSLIRRGLIFCKDIPRGQPYAARTCMILYNVISNFIGRQIGVTIPTKAQQKWPGSGPEDWLQHQYGWNVVCYHTTCGEKLKFSFCRSRAPASADKQLDEVGNKL</sequence>
<evidence type="ECO:0000313" key="4">
    <source>
        <dbReference type="WBParaSite" id="nRc.2.0.1.t39393-RA"/>
    </source>
</evidence>
<evidence type="ECO:0000256" key="1">
    <source>
        <dbReference type="ARBA" id="ARBA00023157"/>
    </source>
</evidence>
<accession>A0A915KLT5</accession>
<dbReference type="Proteomes" id="UP000887565">
    <property type="component" value="Unplaced"/>
</dbReference>
<feature type="domain" description="Peptidase S1" evidence="2">
    <location>
        <begin position="10"/>
        <end position="188"/>
    </location>
</feature>
<dbReference type="InterPro" id="IPR043504">
    <property type="entry name" value="Peptidase_S1_PA_chymotrypsin"/>
</dbReference>
<evidence type="ECO:0000313" key="3">
    <source>
        <dbReference type="Proteomes" id="UP000887565"/>
    </source>
</evidence>
<dbReference type="InterPro" id="IPR009003">
    <property type="entry name" value="Peptidase_S1_PA"/>
</dbReference>
<dbReference type="Pfam" id="PF00089">
    <property type="entry name" value="Trypsin"/>
    <property type="match status" value="1"/>
</dbReference>
<dbReference type="PANTHER" id="PTHR24250">
    <property type="entry name" value="CHYMOTRYPSIN-RELATED"/>
    <property type="match status" value="1"/>
</dbReference>
<name>A0A915KLT5_ROMCU</name>
<dbReference type="Gene3D" id="2.40.10.10">
    <property type="entry name" value="Trypsin-like serine proteases"/>
    <property type="match status" value="1"/>
</dbReference>
<protein>
    <submittedName>
        <fullName evidence="4">Peptidase S1 domain-containing protein</fullName>
    </submittedName>
</protein>
<keyword evidence="3" id="KW-1185">Reference proteome</keyword>
<reference evidence="4" key="1">
    <citation type="submission" date="2022-11" db="UniProtKB">
        <authorList>
            <consortium name="WormBaseParasite"/>
        </authorList>
    </citation>
    <scope>IDENTIFICATION</scope>
</reference>
<keyword evidence="1" id="KW-1015">Disulfide bond</keyword>
<dbReference type="GO" id="GO:0006508">
    <property type="term" value="P:proteolysis"/>
    <property type="evidence" value="ECO:0007669"/>
    <property type="project" value="InterPro"/>
</dbReference>